<dbReference type="GO" id="GO:0008422">
    <property type="term" value="F:beta-glucosidase activity"/>
    <property type="evidence" value="ECO:0007669"/>
    <property type="project" value="TreeGrafter"/>
</dbReference>
<dbReference type="FunFam" id="3.20.20.80:FF:000022">
    <property type="entry name" value="Beta-glucosidase 11"/>
    <property type="match status" value="1"/>
</dbReference>
<keyword evidence="2" id="KW-0378">Hydrolase</keyword>
<dbReference type="OrthoDB" id="65569at2759"/>
<protein>
    <submittedName>
        <fullName evidence="6">P66 protein</fullName>
    </submittedName>
</protein>
<reference evidence="6 7" key="1">
    <citation type="journal article" date="2020" name="Nat. Commun.">
        <title>Genome of Tripterygium wilfordii and identification of cytochrome P450 involved in triptolide biosynthesis.</title>
        <authorList>
            <person name="Tu L."/>
            <person name="Su P."/>
            <person name="Zhang Z."/>
            <person name="Gao L."/>
            <person name="Wang J."/>
            <person name="Hu T."/>
            <person name="Zhou J."/>
            <person name="Zhang Y."/>
            <person name="Zhao Y."/>
            <person name="Liu Y."/>
            <person name="Song Y."/>
            <person name="Tong Y."/>
            <person name="Lu Y."/>
            <person name="Yang J."/>
            <person name="Xu C."/>
            <person name="Jia M."/>
            <person name="Peters R.J."/>
            <person name="Huang L."/>
            <person name="Gao W."/>
        </authorList>
    </citation>
    <scope>NUCLEOTIDE SEQUENCE [LARGE SCALE GENOMIC DNA]</scope>
    <source>
        <strain evidence="7">cv. XIE 37</strain>
        <tissue evidence="6">Leaf</tissue>
    </source>
</reference>
<dbReference type="InterPro" id="IPR001360">
    <property type="entry name" value="Glyco_hydro_1"/>
</dbReference>
<keyword evidence="7" id="KW-1185">Reference proteome</keyword>
<name>A0A7J7C1S2_TRIWF</name>
<dbReference type="PANTHER" id="PTHR10353:SF323">
    <property type="entry name" value="LINAMARASE"/>
    <property type="match status" value="1"/>
</dbReference>
<dbReference type="EMBL" id="JAAARO010000021">
    <property type="protein sequence ID" value="KAF5728100.1"/>
    <property type="molecule type" value="Genomic_DNA"/>
</dbReference>
<dbReference type="InterPro" id="IPR018120">
    <property type="entry name" value="Glyco_hydro_1_AS"/>
</dbReference>
<dbReference type="PRINTS" id="PR00131">
    <property type="entry name" value="GLHYDRLASE1"/>
</dbReference>
<dbReference type="InParanoid" id="A0A7J7C1S2"/>
<evidence type="ECO:0000313" key="7">
    <source>
        <dbReference type="Proteomes" id="UP000593562"/>
    </source>
</evidence>
<keyword evidence="5" id="KW-0732">Signal</keyword>
<comment type="caution">
    <text evidence="6">The sequence shown here is derived from an EMBL/GenBank/DDBJ whole genome shotgun (WGS) entry which is preliminary data.</text>
</comment>
<evidence type="ECO:0000256" key="5">
    <source>
        <dbReference type="SAM" id="SignalP"/>
    </source>
</evidence>
<dbReference type="PANTHER" id="PTHR10353">
    <property type="entry name" value="GLYCOSYL HYDROLASE"/>
    <property type="match status" value="1"/>
</dbReference>
<feature type="chain" id="PRO_5029512077" evidence="5">
    <location>
        <begin position="27"/>
        <end position="534"/>
    </location>
</feature>
<dbReference type="GO" id="GO:0005975">
    <property type="term" value="P:carbohydrate metabolic process"/>
    <property type="evidence" value="ECO:0007669"/>
    <property type="project" value="InterPro"/>
</dbReference>
<evidence type="ECO:0000256" key="3">
    <source>
        <dbReference type="PROSITE-ProRule" id="PRU10055"/>
    </source>
</evidence>
<proteinExistence type="inferred from homology"/>
<accession>A0A7J7C1S2</accession>
<gene>
    <name evidence="6" type="ORF">HS088_TW21G00243</name>
</gene>
<dbReference type="PROSITE" id="PS00572">
    <property type="entry name" value="GLYCOSYL_HYDROL_F1_1"/>
    <property type="match status" value="1"/>
</dbReference>
<feature type="active site" description="Nucleophile" evidence="3">
    <location>
        <position position="424"/>
    </location>
</feature>
<dbReference type="InterPro" id="IPR017853">
    <property type="entry name" value="GH"/>
</dbReference>
<feature type="signal peptide" evidence="5">
    <location>
        <begin position="1"/>
        <end position="26"/>
    </location>
</feature>
<dbReference type="Pfam" id="PF00232">
    <property type="entry name" value="Glyco_hydro_1"/>
    <property type="match status" value="1"/>
</dbReference>
<dbReference type="Gene3D" id="3.20.20.80">
    <property type="entry name" value="Glycosidases"/>
    <property type="match status" value="1"/>
</dbReference>
<sequence>MTIQSSVLLRLVALASFLALLAPSIADDSYSTFCDAPYFDSSNFTIFTDNFYWGSAIAAYQVEGEVFLGRGPSIWDNFTHTYPGRIADKSNGDVAADFYNSYEEDLKLVKDMNMNSFRFSFSWTRLLPNGKLRDGVSQEGVAFYNRLIDQMISYGLEPFATIFHWDTPQALDEEYGSFLSSNILSDFLDYAELCFQLFGDRVKKWITINEPYTYSVYAYNNGQFAPGRCSTWVNEACQVGNSSIEPYIVCHNLLLAHGAAVQLYREKYQEVQKGKIGITLSSFWYLPYTDNPLDSVAASTAVDFNIGWHLGPITSGQYPQSMIKNVGDRLPVFTAEESEMLIGSFDFLGLNYYSTYYASYNDTVGNVDYTTDQHLIVHFNDREGVPIGPLAPGSKWIYVYPAGIRHLLKHAKDVYNISLIYITENGISEQDDDSLTLEEALYDPWRKEYYRCHLWNVLKSMKEDDVNVEGYFTWSLMDNFEWQYGYTNRFGLIYIDFKNGLTRYPKDSVYWLTQFLKNANSSIKEVVPAEVTPR</sequence>
<comment type="similarity">
    <text evidence="1 4">Belongs to the glycosyl hydrolase 1 family.</text>
</comment>
<evidence type="ECO:0000256" key="4">
    <source>
        <dbReference type="RuleBase" id="RU003690"/>
    </source>
</evidence>
<evidence type="ECO:0000256" key="2">
    <source>
        <dbReference type="ARBA" id="ARBA00022801"/>
    </source>
</evidence>
<dbReference type="Proteomes" id="UP000593562">
    <property type="component" value="Unassembled WGS sequence"/>
</dbReference>
<dbReference type="AlphaFoldDB" id="A0A7J7C1S2"/>
<evidence type="ECO:0000313" key="6">
    <source>
        <dbReference type="EMBL" id="KAF5728100.1"/>
    </source>
</evidence>
<dbReference type="SUPFAM" id="SSF51445">
    <property type="entry name" value="(Trans)glycosidases"/>
    <property type="match status" value="1"/>
</dbReference>
<organism evidence="6 7">
    <name type="scientific">Tripterygium wilfordii</name>
    <name type="common">Thunder God vine</name>
    <dbReference type="NCBI Taxonomy" id="458696"/>
    <lineage>
        <taxon>Eukaryota</taxon>
        <taxon>Viridiplantae</taxon>
        <taxon>Streptophyta</taxon>
        <taxon>Embryophyta</taxon>
        <taxon>Tracheophyta</taxon>
        <taxon>Spermatophyta</taxon>
        <taxon>Magnoliopsida</taxon>
        <taxon>eudicotyledons</taxon>
        <taxon>Gunneridae</taxon>
        <taxon>Pentapetalae</taxon>
        <taxon>rosids</taxon>
        <taxon>fabids</taxon>
        <taxon>Celastrales</taxon>
        <taxon>Celastraceae</taxon>
        <taxon>Tripterygium</taxon>
    </lineage>
</organism>
<evidence type="ECO:0000256" key="1">
    <source>
        <dbReference type="ARBA" id="ARBA00010838"/>
    </source>
</evidence>